<evidence type="ECO:0000256" key="5">
    <source>
        <dbReference type="ARBA" id="ARBA00022692"/>
    </source>
</evidence>
<keyword evidence="5 11" id="KW-0812">Transmembrane</keyword>
<dbReference type="PROSITE" id="PS51257">
    <property type="entry name" value="PROKAR_LIPOPROTEIN"/>
    <property type="match status" value="1"/>
</dbReference>
<dbReference type="PANTHER" id="PTHR31646:SF1">
    <property type="entry name" value="ALPHA-1,2-MANNOSYLTRANSFERASE MNN2"/>
    <property type="match status" value="1"/>
</dbReference>
<reference evidence="12" key="1">
    <citation type="submission" date="2023-04" db="EMBL/GenBank/DDBJ databases">
        <title>Phytophthora fragariaefolia NBRC 109709.</title>
        <authorList>
            <person name="Ichikawa N."/>
            <person name="Sato H."/>
            <person name="Tonouchi N."/>
        </authorList>
    </citation>
    <scope>NUCLEOTIDE SEQUENCE</scope>
    <source>
        <strain evidence="12">NBRC 109709</strain>
    </source>
</reference>
<comment type="subcellular location">
    <subcellularLocation>
        <location evidence="10">Endomembrane system</location>
        <topology evidence="10">Single-pass membrane protein</topology>
    </subcellularLocation>
    <subcellularLocation>
        <location evidence="1">Golgi apparatus membrane</location>
    </subcellularLocation>
    <subcellularLocation>
        <location evidence="2">Membrane</location>
        <topology evidence="2">Single-pass type II membrane protein</topology>
    </subcellularLocation>
</comment>
<evidence type="ECO:0000256" key="2">
    <source>
        <dbReference type="ARBA" id="ARBA00004606"/>
    </source>
</evidence>
<accession>A0A9W6TW79</accession>
<name>A0A9W6TW79_9STRA</name>
<dbReference type="GO" id="GO:0046354">
    <property type="term" value="P:mannan biosynthetic process"/>
    <property type="evidence" value="ECO:0007669"/>
    <property type="project" value="TreeGrafter"/>
</dbReference>
<evidence type="ECO:0000256" key="1">
    <source>
        <dbReference type="ARBA" id="ARBA00004394"/>
    </source>
</evidence>
<gene>
    <name evidence="12" type="ORF">Pfra01_000259100</name>
</gene>
<keyword evidence="13" id="KW-1185">Reference proteome</keyword>
<keyword evidence="6" id="KW-0735">Signal-anchor</keyword>
<evidence type="ECO:0000256" key="6">
    <source>
        <dbReference type="ARBA" id="ARBA00022968"/>
    </source>
</evidence>
<dbReference type="InterPro" id="IPR029044">
    <property type="entry name" value="Nucleotide-diphossugar_trans"/>
</dbReference>
<feature type="transmembrane region" description="Helical" evidence="11">
    <location>
        <begin position="20"/>
        <end position="39"/>
    </location>
</feature>
<dbReference type="OrthoDB" id="430354at2759"/>
<keyword evidence="4" id="KW-0808">Transferase</keyword>
<comment type="caution">
    <text evidence="12">The sequence shown here is derived from an EMBL/GenBank/DDBJ whole genome shotgun (WGS) entry which is preliminary data.</text>
</comment>
<evidence type="ECO:0000256" key="7">
    <source>
        <dbReference type="ARBA" id="ARBA00022989"/>
    </source>
</evidence>
<dbReference type="GO" id="GO:0000026">
    <property type="term" value="F:alpha-1,2-mannosyltransferase activity"/>
    <property type="evidence" value="ECO:0007669"/>
    <property type="project" value="TreeGrafter"/>
</dbReference>
<evidence type="ECO:0000313" key="12">
    <source>
        <dbReference type="EMBL" id="GMF20829.1"/>
    </source>
</evidence>
<keyword evidence="7 11" id="KW-1133">Transmembrane helix</keyword>
<dbReference type="Gene3D" id="3.90.550.10">
    <property type="entry name" value="Spore Coat Polysaccharide Biosynthesis Protein SpsA, Chain A"/>
    <property type="match status" value="1"/>
</dbReference>
<dbReference type="AlphaFoldDB" id="A0A9W6TW79"/>
<dbReference type="InterPro" id="IPR022751">
    <property type="entry name" value="Alpha_mannosyltransferase"/>
</dbReference>
<keyword evidence="8" id="KW-0333">Golgi apparatus</keyword>
<evidence type="ECO:0000256" key="10">
    <source>
        <dbReference type="ARBA" id="ARBA00037847"/>
    </source>
</evidence>
<sequence>MKPRSATKVTALLRWQHALLGALLLSGLLYACLILNWTLHDPDTMQGAPTISIFHTNKNAAGAVASGDREPRSTEKTHNGEIGASIDNRLQGTERFDPSSAKFHTTKFEASATQPVDFPSNTSQVRRLRCVGWRATAGCSPSGIRLPQDDQQCNSTIPEGISGYCEVEDLDSQQRFMVMKRTCATGYKGTVFRCADAPGFANFRAKAQATADKALMPGYTLPNTNGSNADFRQGIVMVVYPKLVASTYATVRALRDVMECSLPIEIWLRPDEMSKVTGALEPLWDLARNKTHGKITFQAIRHRHAVHFNSKVYAIFHSKFDEVLFLDADNVPVRDPTYLFKTPEFLMTGAIFWPDFWHPDQTIFFINPTSMVWQLLDMPFVDMFEQESGQLLIDRKRHAAPLALVAFYAFHQPNYFKHLKLAWGDKDLFRFAWLKLGASFHMVKTPPAVAGEMKWNSFCGMTMAQHDPSGDVVFLHRNQLKLTGEVKTQALDLRLIKVLDPEQADIEDDEYPDPAIWTHLVSFRENSPRSKYIIQKHISMSRFTGIQRCFGGHELHKNPHFYTEEFTNFSFSELESQLRQFAMKAVQLRQQKTAT</sequence>
<evidence type="ECO:0000256" key="11">
    <source>
        <dbReference type="SAM" id="Phobius"/>
    </source>
</evidence>
<evidence type="ECO:0000256" key="4">
    <source>
        <dbReference type="ARBA" id="ARBA00022679"/>
    </source>
</evidence>
<proteinExistence type="inferred from homology"/>
<dbReference type="PANTHER" id="PTHR31646">
    <property type="entry name" value="ALPHA-1,2-MANNOSYLTRANSFERASE MNN2"/>
    <property type="match status" value="1"/>
</dbReference>
<dbReference type="Proteomes" id="UP001165121">
    <property type="component" value="Unassembled WGS sequence"/>
</dbReference>
<dbReference type="EMBL" id="BSXT01000208">
    <property type="protein sequence ID" value="GMF20829.1"/>
    <property type="molecule type" value="Genomic_DNA"/>
</dbReference>
<organism evidence="12 13">
    <name type="scientific">Phytophthora fragariaefolia</name>
    <dbReference type="NCBI Taxonomy" id="1490495"/>
    <lineage>
        <taxon>Eukaryota</taxon>
        <taxon>Sar</taxon>
        <taxon>Stramenopiles</taxon>
        <taxon>Oomycota</taxon>
        <taxon>Peronosporomycetes</taxon>
        <taxon>Peronosporales</taxon>
        <taxon>Peronosporaceae</taxon>
        <taxon>Phytophthora</taxon>
    </lineage>
</organism>
<dbReference type="Pfam" id="PF11051">
    <property type="entry name" value="Mannosyl_trans3"/>
    <property type="match status" value="1"/>
</dbReference>
<dbReference type="GO" id="GO:0000139">
    <property type="term" value="C:Golgi membrane"/>
    <property type="evidence" value="ECO:0007669"/>
    <property type="project" value="UniProtKB-SubCell"/>
</dbReference>
<protein>
    <submittedName>
        <fullName evidence="12">Unnamed protein product</fullName>
    </submittedName>
</protein>
<keyword evidence="9 11" id="KW-0472">Membrane</keyword>
<dbReference type="SUPFAM" id="SSF53448">
    <property type="entry name" value="Nucleotide-diphospho-sugar transferases"/>
    <property type="match status" value="1"/>
</dbReference>
<comment type="similarity">
    <text evidence="3">Belongs to the MNN1/MNT family.</text>
</comment>
<evidence type="ECO:0000256" key="3">
    <source>
        <dbReference type="ARBA" id="ARBA00009105"/>
    </source>
</evidence>
<evidence type="ECO:0000256" key="9">
    <source>
        <dbReference type="ARBA" id="ARBA00023136"/>
    </source>
</evidence>
<evidence type="ECO:0000256" key="8">
    <source>
        <dbReference type="ARBA" id="ARBA00023034"/>
    </source>
</evidence>
<evidence type="ECO:0000313" key="13">
    <source>
        <dbReference type="Proteomes" id="UP001165121"/>
    </source>
</evidence>